<dbReference type="EMBL" id="KB007956">
    <property type="protein sequence ID" value="ELR18365.1"/>
    <property type="molecule type" value="Genomic_DNA"/>
</dbReference>
<sequence>MEHSSLAPIAVKVEPDAELPAATVASAARAPCRDRSALVSGRPNKRLRARPDEEPIDADRQTITLKQAVGQFIRQCTVSAYDREENEHVLGVPVGCRYDAERDARFVSAVLSALTERGKAKARLDDGPWRSKDPQWRYPQHCGEPTAVFEGWIVGCDLLHRYNPLVPADPYASHRLYAQITCFELDHASSAIHYVPLEYITPAQLALLKQAHGFCTPEDQHECPAVDTVYDWLNAIDSSGLVRYAKRPGTVSCEPRNVVPFTILGPTY</sequence>
<protein>
    <submittedName>
        <fullName evidence="1">Uncharacterized protein</fullName>
    </submittedName>
</protein>
<dbReference type="GeneID" id="14919197"/>
<dbReference type="AlphaFoldDB" id="L8GZC9"/>
<gene>
    <name evidence="1" type="ORF">ACA1_136760</name>
</gene>
<organism evidence="1 2">
    <name type="scientific">Acanthamoeba castellanii (strain ATCC 30010 / Neff)</name>
    <dbReference type="NCBI Taxonomy" id="1257118"/>
    <lineage>
        <taxon>Eukaryota</taxon>
        <taxon>Amoebozoa</taxon>
        <taxon>Discosea</taxon>
        <taxon>Longamoebia</taxon>
        <taxon>Centramoebida</taxon>
        <taxon>Acanthamoebidae</taxon>
        <taxon>Acanthamoeba</taxon>
    </lineage>
</organism>
<dbReference type="KEGG" id="acan:ACA1_136760"/>
<evidence type="ECO:0000313" key="1">
    <source>
        <dbReference type="EMBL" id="ELR18365.1"/>
    </source>
</evidence>
<keyword evidence="2" id="KW-1185">Reference proteome</keyword>
<proteinExistence type="predicted"/>
<evidence type="ECO:0000313" key="2">
    <source>
        <dbReference type="Proteomes" id="UP000011083"/>
    </source>
</evidence>
<name>L8GZC9_ACACF</name>
<reference evidence="1 2" key="1">
    <citation type="journal article" date="2013" name="Genome Biol.">
        <title>Genome of Acanthamoeba castellanii highlights extensive lateral gene transfer and early evolution of tyrosine kinase signaling.</title>
        <authorList>
            <person name="Clarke M."/>
            <person name="Lohan A.J."/>
            <person name="Liu B."/>
            <person name="Lagkouvardos I."/>
            <person name="Roy S."/>
            <person name="Zafar N."/>
            <person name="Bertelli C."/>
            <person name="Schilde C."/>
            <person name="Kianianmomeni A."/>
            <person name="Burglin T.R."/>
            <person name="Frech C."/>
            <person name="Turcotte B."/>
            <person name="Kopec K.O."/>
            <person name="Synnott J.M."/>
            <person name="Choo C."/>
            <person name="Paponov I."/>
            <person name="Finkler A."/>
            <person name="Soon Heng Tan C."/>
            <person name="Hutchins A.P."/>
            <person name="Weinmeier T."/>
            <person name="Rattei T."/>
            <person name="Chu J.S."/>
            <person name="Gimenez G."/>
            <person name="Irimia M."/>
            <person name="Rigden D.J."/>
            <person name="Fitzpatrick D.A."/>
            <person name="Lorenzo-Morales J."/>
            <person name="Bateman A."/>
            <person name="Chiu C.H."/>
            <person name="Tang P."/>
            <person name="Hegemann P."/>
            <person name="Fromm H."/>
            <person name="Raoult D."/>
            <person name="Greub G."/>
            <person name="Miranda-Saavedra D."/>
            <person name="Chen N."/>
            <person name="Nash P."/>
            <person name="Ginger M.L."/>
            <person name="Horn M."/>
            <person name="Schaap P."/>
            <person name="Caler L."/>
            <person name="Loftus B."/>
        </authorList>
    </citation>
    <scope>NUCLEOTIDE SEQUENCE [LARGE SCALE GENOMIC DNA]</scope>
    <source>
        <strain evidence="1 2">Neff</strain>
    </source>
</reference>
<dbReference type="Proteomes" id="UP000011083">
    <property type="component" value="Unassembled WGS sequence"/>
</dbReference>
<accession>L8GZC9</accession>
<dbReference type="VEuPathDB" id="AmoebaDB:ACA1_136760"/>
<dbReference type="RefSeq" id="XP_004340393.1">
    <property type="nucleotide sequence ID" value="XM_004340345.1"/>
</dbReference>